<dbReference type="InterPro" id="IPR005825">
    <property type="entry name" value="Ribosomal_uL24_CS"/>
</dbReference>
<comment type="similarity">
    <text evidence="1 5 6">Belongs to the universal ribosomal protein uL24 family.</text>
</comment>
<comment type="function">
    <text evidence="5">One of the proteins that surrounds the polypeptide exit tunnel on the outside of the subunit.</text>
</comment>
<comment type="function">
    <text evidence="5">One of two assembly initiator proteins, it binds directly to the 5'-end of the 23S rRNA, where it nucleates assembly of the 50S subunit.</text>
</comment>
<dbReference type="Proteomes" id="UP000637906">
    <property type="component" value="Unassembled WGS sequence"/>
</dbReference>
<reference evidence="8 9" key="1">
    <citation type="journal article" date="2021" name="Microb. Ecol.">
        <title>Candidatus Mesenet longicola: Novel Endosymbionts of Brontispa longissima that Induce Cytoplasmic Incompatibility.</title>
        <authorList>
            <person name="Takano S."/>
            <person name="Gotoh Y."/>
            <person name="Hayashi T."/>
        </authorList>
    </citation>
    <scope>NUCLEOTIDE SEQUENCE [LARGE SCALE GENOMIC DNA]</scope>
    <source>
        <strain evidence="8">L5</strain>
    </source>
</reference>
<dbReference type="InterPro" id="IPR014722">
    <property type="entry name" value="Rib_uL2_dom2"/>
</dbReference>
<evidence type="ECO:0000259" key="7">
    <source>
        <dbReference type="SMART" id="SM00739"/>
    </source>
</evidence>
<keyword evidence="3 5" id="KW-0687">Ribonucleoprotein</keyword>
<dbReference type="HAMAP" id="MF_01326_B">
    <property type="entry name" value="Ribosomal_uL24_B"/>
    <property type="match status" value="1"/>
</dbReference>
<dbReference type="GO" id="GO:0019843">
    <property type="term" value="F:rRNA binding"/>
    <property type="evidence" value="ECO:0007669"/>
    <property type="project" value="UniProtKB-UniRule"/>
</dbReference>
<evidence type="ECO:0000313" key="8">
    <source>
        <dbReference type="EMBL" id="GHM59161.1"/>
    </source>
</evidence>
<dbReference type="AlphaFoldDB" id="A0A8J3HX14"/>
<dbReference type="NCBIfam" id="TIGR01079">
    <property type="entry name" value="rplX_bact"/>
    <property type="match status" value="1"/>
</dbReference>
<dbReference type="GO" id="GO:1990904">
    <property type="term" value="C:ribonucleoprotein complex"/>
    <property type="evidence" value="ECO:0007669"/>
    <property type="project" value="UniProtKB-KW"/>
</dbReference>
<comment type="subunit">
    <text evidence="5">Part of the 50S ribosomal subunit.</text>
</comment>
<evidence type="ECO:0000256" key="6">
    <source>
        <dbReference type="RuleBase" id="RU003477"/>
    </source>
</evidence>
<organism evidence="8 9">
    <name type="scientific">Candidatus Mesenet longicola</name>
    <dbReference type="NCBI Taxonomy" id="1892558"/>
    <lineage>
        <taxon>Bacteria</taxon>
        <taxon>Pseudomonadati</taxon>
        <taxon>Pseudomonadota</taxon>
        <taxon>Alphaproteobacteria</taxon>
        <taxon>Rickettsiales</taxon>
        <taxon>Anaplasmataceae</taxon>
        <taxon>Candidatus Mesenet</taxon>
    </lineage>
</organism>
<evidence type="ECO:0000256" key="4">
    <source>
        <dbReference type="ARBA" id="ARBA00035206"/>
    </source>
</evidence>
<feature type="domain" description="KOW" evidence="7">
    <location>
        <begin position="4"/>
        <end position="31"/>
    </location>
</feature>
<dbReference type="CDD" id="cd06089">
    <property type="entry name" value="KOW_RPL26"/>
    <property type="match status" value="1"/>
</dbReference>
<dbReference type="InterPro" id="IPR008991">
    <property type="entry name" value="Translation_prot_SH3-like_sf"/>
</dbReference>
<dbReference type="Gene3D" id="2.30.30.30">
    <property type="match status" value="1"/>
</dbReference>
<dbReference type="PANTHER" id="PTHR12903">
    <property type="entry name" value="MITOCHONDRIAL RIBOSOMAL PROTEIN L24"/>
    <property type="match status" value="1"/>
</dbReference>
<dbReference type="Pfam" id="PF17136">
    <property type="entry name" value="ribosomal_L24"/>
    <property type="match status" value="1"/>
</dbReference>
<accession>A0A8J3HX14</accession>
<dbReference type="PROSITE" id="PS01108">
    <property type="entry name" value="RIBOSOMAL_L24"/>
    <property type="match status" value="1"/>
</dbReference>
<sequence length="104" mass="11552">MGMKIVSGDDVIVISGDDKGKIGKIIKVIKDKGYKVVVSGVNLCKKHVKQRGNKKSGILMDELPIHISNVALFDLKNQVRTRVGFKLLDSNKVRFAKNSREVMD</sequence>
<evidence type="ECO:0000256" key="5">
    <source>
        <dbReference type="HAMAP-Rule" id="MF_01326"/>
    </source>
</evidence>
<dbReference type="EMBL" id="BNGU01000004">
    <property type="protein sequence ID" value="GHM59161.1"/>
    <property type="molecule type" value="Genomic_DNA"/>
</dbReference>
<evidence type="ECO:0000256" key="2">
    <source>
        <dbReference type="ARBA" id="ARBA00022980"/>
    </source>
</evidence>
<evidence type="ECO:0000313" key="9">
    <source>
        <dbReference type="Proteomes" id="UP000637906"/>
    </source>
</evidence>
<keyword evidence="9" id="KW-1185">Reference proteome</keyword>
<dbReference type="GO" id="GO:0006412">
    <property type="term" value="P:translation"/>
    <property type="evidence" value="ECO:0007669"/>
    <property type="project" value="UniProtKB-UniRule"/>
</dbReference>
<keyword evidence="2 5" id="KW-0689">Ribosomal protein</keyword>
<evidence type="ECO:0000256" key="1">
    <source>
        <dbReference type="ARBA" id="ARBA00010618"/>
    </source>
</evidence>
<proteinExistence type="inferred from homology"/>
<name>A0A8J3HX14_9RICK</name>
<dbReference type="GO" id="GO:0005840">
    <property type="term" value="C:ribosome"/>
    <property type="evidence" value="ECO:0007669"/>
    <property type="project" value="UniProtKB-KW"/>
</dbReference>
<dbReference type="InterPro" id="IPR041988">
    <property type="entry name" value="Ribosomal_uL24_KOW"/>
</dbReference>
<dbReference type="InterPro" id="IPR057264">
    <property type="entry name" value="Ribosomal_uL24_C"/>
</dbReference>
<comment type="caution">
    <text evidence="8">The sequence shown here is derived from an EMBL/GenBank/DDBJ whole genome shotgun (WGS) entry which is preliminary data.</text>
</comment>
<evidence type="ECO:0000256" key="3">
    <source>
        <dbReference type="ARBA" id="ARBA00023274"/>
    </source>
</evidence>
<dbReference type="Pfam" id="PF00467">
    <property type="entry name" value="KOW"/>
    <property type="match status" value="1"/>
</dbReference>
<keyword evidence="5" id="KW-0699">rRNA-binding</keyword>
<dbReference type="InterPro" id="IPR005824">
    <property type="entry name" value="KOW"/>
</dbReference>
<dbReference type="InterPro" id="IPR003256">
    <property type="entry name" value="Ribosomal_uL24"/>
</dbReference>
<keyword evidence="5" id="KW-0694">RNA-binding</keyword>
<protein>
    <recommendedName>
        <fullName evidence="4 5">Large ribosomal subunit protein uL24</fullName>
    </recommendedName>
</protein>
<dbReference type="SUPFAM" id="SSF50104">
    <property type="entry name" value="Translation proteins SH3-like domain"/>
    <property type="match status" value="1"/>
</dbReference>
<dbReference type="SMART" id="SM00739">
    <property type="entry name" value="KOW"/>
    <property type="match status" value="1"/>
</dbReference>
<gene>
    <name evidence="5 8" type="primary">rplX</name>
    <name evidence="8" type="ORF">sL5_01540</name>
</gene>
<dbReference type="GO" id="GO:0003735">
    <property type="term" value="F:structural constituent of ribosome"/>
    <property type="evidence" value="ECO:0007669"/>
    <property type="project" value="InterPro"/>
</dbReference>